<keyword evidence="2" id="KW-1133">Transmembrane helix</keyword>
<evidence type="ECO:0000313" key="3">
    <source>
        <dbReference type="EMBL" id="PTK31682.1"/>
    </source>
</evidence>
<sequence>MDKSMAKPVKIAVGIYLALVLLACSSYLIFILIGSLQGNDMSHSVLDTDHRYINNRSQSSHEIINKNKSPHLTSNFTEIKKEDALSSHNDTINTEYKETDTNSRE</sequence>
<dbReference type="Proteomes" id="UP000241540">
    <property type="component" value="Unassembled WGS sequence"/>
</dbReference>
<organism evidence="3 4">
    <name type="scientific">Staphylococcus hominis</name>
    <dbReference type="NCBI Taxonomy" id="1290"/>
    <lineage>
        <taxon>Bacteria</taxon>
        <taxon>Bacillati</taxon>
        <taxon>Bacillota</taxon>
        <taxon>Bacilli</taxon>
        <taxon>Bacillales</taxon>
        <taxon>Staphylococcaceae</taxon>
        <taxon>Staphylococcus</taxon>
    </lineage>
</organism>
<keyword evidence="2" id="KW-0812">Transmembrane</keyword>
<feature type="compositionally biased region" description="Basic and acidic residues" evidence="1">
    <location>
        <begin position="95"/>
        <end position="105"/>
    </location>
</feature>
<evidence type="ECO:0008006" key="5">
    <source>
        <dbReference type="Google" id="ProtNLM"/>
    </source>
</evidence>
<dbReference type="EMBL" id="PZHX01000004">
    <property type="protein sequence ID" value="PTK31682.1"/>
    <property type="molecule type" value="Genomic_DNA"/>
</dbReference>
<protein>
    <recommendedName>
        <fullName evidence="5">Lipoprotein</fullName>
    </recommendedName>
</protein>
<gene>
    <name evidence="3" type="ORF">BUZ51_02670</name>
</gene>
<evidence type="ECO:0000256" key="1">
    <source>
        <dbReference type="SAM" id="MobiDB-lite"/>
    </source>
</evidence>
<evidence type="ECO:0000313" key="4">
    <source>
        <dbReference type="Proteomes" id="UP000241540"/>
    </source>
</evidence>
<feature type="transmembrane region" description="Helical" evidence="2">
    <location>
        <begin position="12"/>
        <end position="36"/>
    </location>
</feature>
<dbReference type="AlphaFoldDB" id="A0A974L0N0"/>
<reference evidence="3 4" key="1">
    <citation type="journal article" date="2016" name="Front. Microbiol.">
        <title>Comprehensive Phylogenetic Analysis of Bovine Non-aureus Staphylococci Species Based on Whole-Genome Sequencing.</title>
        <authorList>
            <person name="Naushad S."/>
            <person name="Barkema H.W."/>
            <person name="Luby C."/>
            <person name="Condas L.A."/>
            <person name="Nobrega D.B."/>
            <person name="Carson D.A."/>
            <person name="De Buck J."/>
        </authorList>
    </citation>
    <scope>NUCLEOTIDE SEQUENCE [LARGE SCALE GENOMIC DNA]</scope>
    <source>
        <strain evidence="3 4">SNUC 5336</strain>
    </source>
</reference>
<evidence type="ECO:0000256" key="2">
    <source>
        <dbReference type="SAM" id="Phobius"/>
    </source>
</evidence>
<dbReference type="RefSeq" id="WP_107622189.1">
    <property type="nucleotide sequence ID" value="NZ_JAHCPX010000001.1"/>
</dbReference>
<comment type="caution">
    <text evidence="3">The sequence shown here is derived from an EMBL/GenBank/DDBJ whole genome shotgun (WGS) entry which is preliminary data.</text>
</comment>
<dbReference type="PROSITE" id="PS51257">
    <property type="entry name" value="PROKAR_LIPOPROTEIN"/>
    <property type="match status" value="1"/>
</dbReference>
<name>A0A974L0N0_STAHO</name>
<accession>A0A974L0N0</accession>
<proteinExistence type="predicted"/>
<keyword evidence="2" id="KW-0472">Membrane</keyword>
<feature type="region of interest" description="Disordered" evidence="1">
    <location>
        <begin position="83"/>
        <end position="105"/>
    </location>
</feature>